<accession>A0A426ZJZ9</accession>
<dbReference type="InterPro" id="IPR039852">
    <property type="entry name" value="CAND1/CAND2"/>
</dbReference>
<reference evidence="4 5" key="1">
    <citation type="journal article" date="2014" name="Agronomy (Basel)">
        <title>A Draft Genome Sequence for Ensete ventricosum, the Drought-Tolerant Tree Against Hunger.</title>
        <authorList>
            <person name="Harrison J."/>
            <person name="Moore K.A."/>
            <person name="Paszkiewicz K."/>
            <person name="Jones T."/>
            <person name="Grant M."/>
            <person name="Ambacheew D."/>
            <person name="Muzemil S."/>
            <person name="Studholme D.J."/>
        </authorList>
    </citation>
    <scope>NUCLEOTIDE SEQUENCE [LARGE SCALE GENOMIC DNA]</scope>
</reference>
<dbReference type="AlphaFoldDB" id="A0A426ZJZ9"/>
<dbReference type="SUPFAM" id="SSF48371">
    <property type="entry name" value="ARM repeat"/>
    <property type="match status" value="1"/>
</dbReference>
<dbReference type="InterPro" id="IPR016024">
    <property type="entry name" value="ARM-type_fold"/>
</dbReference>
<evidence type="ECO:0000313" key="4">
    <source>
        <dbReference type="EMBL" id="RRT64265.1"/>
    </source>
</evidence>
<evidence type="ECO:0000313" key="5">
    <source>
        <dbReference type="Proteomes" id="UP000287651"/>
    </source>
</evidence>
<gene>
    <name evidence="4" type="ORF">B296_00003575</name>
</gene>
<dbReference type="PANTHER" id="PTHR12696">
    <property type="entry name" value="TIP120"/>
    <property type="match status" value="1"/>
</dbReference>
<dbReference type="GO" id="GO:0010265">
    <property type="term" value="P:SCF complex assembly"/>
    <property type="evidence" value="ECO:0007669"/>
    <property type="project" value="InterPro"/>
</dbReference>
<evidence type="ECO:0000256" key="3">
    <source>
        <dbReference type="SAM" id="MobiDB-lite"/>
    </source>
</evidence>
<sequence>VFLLVASLASSLSDDLLAKATFEVVQLLKSKNIKPELTRTNIQMIGALRNLHQCTFSNFLQALESFLLRCPRDISPYCDDILNLTMEYLSYDPNFTDNMEEDTDDEGDDEEEDEYVAQTESANEYTDDEDASWKVRRAAAKCLQAIIMSRPEMLIKLYHEACEVLINCPVVPYLFAYGLCGFCCCLQACPKLIERFKEREENVKVLIDLPKY</sequence>
<proteinExistence type="predicted"/>
<dbReference type="EMBL" id="AMZH03006258">
    <property type="protein sequence ID" value="RRT64265.1"/>
    <property type="molecule type" value="Genomic_DNA"/>
</dbReference>
<feature type="non-terminal residue" evidence="4">
    <location>
        <position position="1"/>
    </location>
</feature>
<dbReference type="InterPro" id="IPR011989">
    <property type="entry name" value="ARM-like"/>
</dbReference>
<keyword evidence="1" id="KW-0677">Repeat</keyword>
<evidence type="ECO:0000256" key="1">
    <source>
        <dbReference type="ARBA" id="ARBA00022737"/>
    </source>
</evidence>
<name>A0A426ZJZ9_ENSVE</name>
<keyword evidence="2" id="KW-0833">Ubl conjugation pathway</keyword>
<organism evidence="4 5">
    <name type="scientific">Ensete ventricosum</name>
    <name type="common">Abyssinian banana</name>
    <name type="synonym">Musa ensete</name>
    <dbReference type="NCBI Taxonomy" id="4639"/>
    <lineage>
        <taxon>Eukaryota</taxon>
        <taxon>Viridiplantae</taxon>
        <taxon>Streptophyta</taxon>
        <taxon>Embryophyta</taxon>
        <taxon>Tracheophyta</taxon>
        <taxon>Spermatophyta</taxon>
        <taxon>Magnoliopsida</taxon>
        <taxon>Liliopsida</taxon>
        <taxon>Zingiberales</taxon>
        <taxon>Musaceae</taxon>
        <taxon>Ensete</taxon>
    </lineage>
</organism>
<evidence type="ECO:0008006" key="6">
    <source>
        <dbReference type="Google" id="ProtNLM"/>
    </source>
</evidence>
<feature type="compositionally biased region" description="Acidic residues" evidence="3">
    <location>
        <begin position="98"/>
        <end position="112"/>
    </location>
</feature>
<evidence type="ECO:0000256" key="2">
    <source>
        <dbReference type="ARBA" id="ARBA00022786"/>
    </source>
</evidence>
<protein>
    <recommendedName>
        <fullName evidence="6">TATA-binding protein interacting (TIP20) domain-containing protein</fullName>
    </recommendedName>
</protein>
<dbReference type="Proteomes" id="UP000287651">
    <property type="component" value="Unassembled WGS sequence"/>
</dbReference>
<comment type="caution">
    <text evidence="4">The sequence shown here is derived from an EMBL/GenBank/DDBJ whole genome shotgun (WGS) entry which is preliminary data.</text>
</comment>
<dbReference type="Gene3D" id="1.25.10.10">
    <property type="entry name" value="Leucine-rich Repeat Variant"/>
    <property type="match status" value="1"/>
</dbReference>
<feature type="region of interest" description="Disordered" evidence="3">
    <location>
        <begin position="93"/>
        <end position="112"/>
    </location>
</feature>